<dbReference type="RefSeq" id="XP_024684010.1">
    <property type="nucleotide sequence ID" value="XM_024823326.1"/>
</dbReference>
<accession>A0A2I1CCS5</accession>
<dbReference type="SUPFAM" id="SSF48264">
    <property type="entry name" value="Cytochrome P450"/>
    <property type="match status" value="1"/>
</dbReference>
<dbReference type="VEuPathDB" id="FungiDB:P174DRAFT_386835"/>
<keyword evidence="9" id="KW-1185">Reference proteome</keyword>
<dbReference type="GO" id="GO:0016705">
    <property type="term" value="F:oxidoreductase activity, acting on paired donors, with incorporation or reduction of molecular oxygen"/>
    <property type="evidence" value="ECO:0007669"/>
    <property type="project" value="InterPro"/>
</dbReference>
<dbReference type="Proteomes" id="UP000234474">
    <property type="component" value="Unassembled WGS sequence"/>
</dbReference>
<proteinExistence type="inferred from homology"/>
<dbReference type="InterPro" id="IPR036396">
    <property type="entry name" value="Cyt_P450_sf"/>
</dbReference>
<keyword evidence="4" id="KW-0560">Oxidoreductase</keyword>
<keyword evidence="7" id="KW-0349">Heme</keyword>
<dbReference type="InterPro" id="IPR002403">
    <property type="entry name" value="Cyt_P450_E_grp-IV"/>
</dbReference>
<evidence type="ECO:0000256" key="6">
    <source>
        <dbReference type="ARBA" id="ARBA00023033"/>
    </source>
</evidence>
<evidence type="ECO:0000256" key="4">
    <source>
        <dbReference type="ARBA" id="ARBA00023002"/>
    </source>
</evidence>
<evidence type="ECO:0000256" key="7">
    <source>
        <dbReference type="PIRSR" id="PIRSR602403-1"/>
    </source>
</evidence>
<name>A0A2I1CCS5_ASPN1</name>
<dbReference type="GO" id="GO:0020037">
    <property type="term" value="F:heme binding"/>
    <property type="evidence" value="ECO:0007669"/>
    <property type="project" value="InterPro"/>
</dbReference>
<dbReference type="GeneID" id="36530651"/>
<dbReference type="GO" id="GO:0005506">
    <property type="term" value="F:iron ion binding"/>
    <property type="evidence" value="ECO:0007669"/>
    <property type="project" value="InterPro"/>
</dbReference>
<evidence type="ECO:0000313" key="8">
    <source>
        <dbReference type="EMBL" id="PKX95415.1"/>
    </source>
</evidence>
<feature type="binding site" description="axial binding residue" evidence="7">
    <location>
        <position position="456"/>
    </location>
    <ligand>
        <name>heme</name>
        <dbReference type="ChEBI" id="CHEBI:30413"/>
    </ligand>
    <ligandPart>
        <name>Fe</name>
        <dbReference type="ChEBI" id="CHEBI:18248"/>
    </ligandPart>
</feature>
<dbReference type="AlphaFoldDB" id="A0A2I1CCS5"/>
<keyword evidence="3 7" id="KW-0479">Metal-binding</keyword>
<dbReference type="OrthoDB" id="1844152at2759"/>
<dbReference type="EMBL" id="MSZS01000003">
    <property type="protein sequence ID" value="PKX95415.1"/>
    <property type="molecule type" value="Genomic_DNA"/>
</dbReference>
<sequence length="511" mass="58702">MELFYTYPWLQRPSSLVKLSLILLSILIGYRLQKLVFSPRQQAPFVGFRSRWEPRWLVGLRFSKEALHHIQQGCRQYKNGMFRIARVDTDILAIPTRFVDELHSKPDEQLSAIKAHMKNLLGRYSTIDILDEGILHTHVLQTELTPRLGNLIHAVKSELDFALARELPSNLTVDDWTPVCIYDVILRIVARISARIFVGLPTCRNEEWLNLSIHFTGDVFLTMAILRRFPRWMRPLIAPIIPRYWAIRRGLGTANQIIGSLVRERRAHQAGNPGDEKPADLLQWMMDKANPPDGRPEKLAHRQLILSLAAIHTTTASATQAVYDLCVYGDYVDPLRCEVLQAVAEDGGEYRKTTLTKMWDLDSFIKEVQRLNPPALLSFQRIVMRDLTLSDGTILPKGTHLAVPAADITKEADYDPEFDGYRYSRRRRARPAETHRHQFATTDQTSLHFGHGKYACPGRFFAANEIKMILAHFLVGYEFRLPDGKCRPENTMIDEVSLVDTQAKVLMRRRM</sequence>
<protein>
    <submittedName>
        <fullName evidence="8">Cytochrome P450</fullName>
    </submittedName>
</protein>
<evidence type="ECO:0000256" key="3">
    <source>
        <dbReference type="ARBA" id="ARBA00022723"/>
    </source>
</evidence>
<dbReference type="Gene3D" id="1.10.630.10">
    <property type="entry name" value="Cytochrome P450"/>
    <property type="match status" value="1"/>
</dbReference>
<comment type="caution">
    <text evidence="8">The sequence shown here is derived from an EMBL/GenBank/DDBJ whole genome shotgun (WGS) entry which is preliminary data.</text>
</comment>
<dbReference type="InterPro" id="IPR001128">
    <property type="entry name" value="Cyt_P450"/>
</dbReference>
<dbReference type="GO" id="GO:0004497">
    <property type="term" value="F:monooxygenase activity"/>
    <property type="evidence" value="ECO:0007669"/>
    <property type="project" value="UniProtKB-KW"/>
</dbReference>
<dbReference type="STRING" id="1392255.A0A2I1CCS5"/>
<dbReference type="PANTHER" id="PTHR46206:SF6">
    <property type="entry name" value="CYTOCHROME P450 MONOOXYGENASE AN1598-RELATED"/>
    <property type="match status" value="1"/>
</dbReference>
<evidence type="ECO:0000256" key="5">
    <source>
        <dbReference type="ARBA" id="ARBA00023004"/>
    </source>
</evidence>
<organism evidence="8 9">
    <name type="scientific">Aspergillus novofumigatus (strain IBT 16806)</name>
    <dbReference type="NCBI Taxonomy" id="1392255"/>
    <lineage>
        <taxon>Eukaryota</taxon>
        <taxon>Fungi</taxon>
        <taxon>Dikarya</taxon>
        <taxon>Ascomycota</taxon>
        <taxon>Pezizomycotina</taxon>
        <taxon>Eurotiomycetes</taxon>
        <taxon>Eurotiomycetidae</taxon>
        <taxon>Eurotiales</taxon>
        <taxon>Aspergillaceae</taxon>
        <taxon>Aspergillus</taxon>
        <taxon>Aspergillus subgen. Fumigati</taxon>
    </lineage>
</organism>
<comment type="similarity">
    <text evidence="2">Belongs to the cytochrome P450 family.</text>
</comment>
<dbReference type="CDD" id="cd11041">
    <property type="entry name" value="CYP503A1-like"/>
    <property type="match status" value="1"/>
</dbReference>
<comment type="cofactor">
    <cofactor evidence="1 7">
        <name>heme</name>
        <dbReference type="ChEBI" id="CHEBI:30413"/>
    </cofactor>
</comment>
<dbReference type="OMA" id="CKDEWVE"/>
<reference evidence="9" key="1">
    <citation type="journal article" date="2018" name="Proc. Natl. Acad. Sci. U.S.A.">
        <title>Linking secondary metabolites to gene clusters through genome sequencing of six diverse Aspergillus species.</title>
        <authorList>
            <person name="Kaerboelling I."/>
            <person name="Vesth T.C."/>
            <person name="Frisvad J.C."/>
            <person name="Nybo J.L."/>
            <person name="Theobald S."/>
            <person name="Kuo A."/>
            <person name="Bowyer P."/>
            <person name="Matsuda Y."/>
            <person name="Mondo S."/>
            <person name="Lyhne E.K."/>
            <person name="Kogle M.E."/>
            <person name="Clum A."/>
            <person name="Lipzen A."/>
            <person name="Salamov A."/>
            <person name="Ngan C.Y."/>
            <person name="Daum C."/>
            <person name="Chiniquy J."/>
            <person name="Barry K."/>
            <person name="LaButti K."/>
            <person name="Haridas S."/>
            <person name="Simmons B.A."/>
            <person name="Magnuson J.K."/>
            <person name="Mortensen U.H."/>
            <person name="Larsen T.O."/>
            <person name="Grigoriev I.V."/>
            <person name="Baker S.E."/>
            <person name="Andersen M.R."/>
        </authorList>
    </citation>
    <scope>NUCLEOTIDE SEQUENCE [LARGE SCALE GENOMIC DNA]</scope>
    <source>
        <strain evidence="9">IBT 16806</strain>
    </source>
</reference>
<dbReference type="Pfam" id="PF00067">
    <property type="entry name" value="p450"/>
    <property type="match status" value="1"/>
</dbReference>
<keyword evidence="6" id="KW-0503">Monooxygenase</keyword>
<dbReference type="PANTHER" id="PTHR46206">
    <property type="entry name" value="CYTOCHROME P450"/>
    <property type="match status" value="1"/>
</dbReference>
<evidence type="ECO:0000256" key="1">
    <source>
        <dbReference type="ARBA" id="ARBA00001971"/>
    </source>
</evidence>
<dbReference type="PRINTS" id="PR00465">
    <property type="entry name" value="EP450IV"/>
</dbReference>
<evidence type="ECO:0000313" key="9">
    <source>
        <dbReference type="Proteomes" id="UP000234474"/>
    </source>
</evidence>
<gene>
    <name evidence="8" type="ORF">P174DRAFT_386835</name>
</gene>
<evidence type="ECO:0000256" key="2">
    <source>
        <dbReference type="ARBA" id="ARBA00010617"/>
    </source>
</evidence>
<keyword evidence="5 7" id="KW-0408">Iron</keyword>
<dbReference type="GO" id="GO:0019748">
    <property type="term" value="P:secondary metabolic process"/>
    <property type="evidence" value="ECO:0007669"/>
    <property type="project" value="UniProtKB-ARBA"/>
</dbReference>